<evidence type="ECO:0000256" key="7">
    <source>
        <dbReference type="HAMAP-Rule" id="MF_00022"/>
    </source>
</evidence>
<evidence type="ECO:0000256" key="1">
    <source>
        <dbReference type="ARBA" id="ARBA00007894"/>
    </source>
</evidence>
<keyword evidence="4 7" id="KW-0067">ATP-binding</keyword>
<dbReference type="SUPFAM" id="SSF52374">
    <property type="entry name" value="Nucleotidylyl transferase"/>
    <property type="match status" value="1"/>
</dbReference>
<feature type="domain" description="Glutamyl/glutaminyl-tRNA synthetase class Ib catalytic" evidence="8">
    <location>
        <begin position="4"/>
        <end position="340"/>
    </location>
</feature>
<dbReference type="PANTHER" id="PTHR43311">
    <property type="entry name" value="GLUTAMATE--TRNA LIGASE"/>
    <property type="match status" value="1"/>
</dbReference>
<dbReference type="InterPro" id="IPR000924">
    <property type="entry name" value="Glu/Gln-tRNA-synth"/>
</dbReference>
<dbReference type="Proteomes" id="UP001355298">
    <property type="component" value="Unassembled WGS sequence"/>
</dbReference>
<dbReference type="GO" id="GO:0004818">
    <property type="term" value="F:glutamate-tRNA ligase activity"/>
    <property type="evidence" value="ECO:0007669"/>
    <property type="project" value="UniProtKB-EC"/>
</dbReference>
<dbReference type="InterPro" id="IPR020058">
    <property type="entry name" value="Glu/Gln-tRNA-synth_Ib_cat-dom"/>
</dbReference>
<dbReference type="Pfam" id="PF19269">
    <property type="entry name" value="Anticodon_2"/>
    <property type="match status" value="1"/>
</dbReference>
<gene>
    <name evidence="7 10" type="primary">gltX</name>
    <name evidence="10" type="ORF">VOP03_00505</name>
</gene>
<proteinExistence type="inferred from homology"/>
<dbReference type="PRINTS" id="PR00987">
    <property type="entry name" value="TRNASYNTHGLU"/>
</dbReference>
<comment type="caution">
    <text evidence="10">The sequence shown here is derived from an EMBL/GenBank/DDBJ whole genome shotgun (WGS) entry which is preliminary data.</text>
</comment>
<dbReference type="InterPro" id="IPR001412">
    <property type="entry name" value="aa-tRNA-synth_I_CS"/>
</dbReference>
<dbReference type="InterPro" id="IPR049940">
    <property type="entry name" value="GluQ/Sye"/>
</dbReference>
<keyword evidence="11" id="KW-1185">Reference proteome</keyword>
<feature type="short sequence motif" description="'HIGH' region" evidence="7">
    <location>
        <begin position="11"/>
        <end position="21"/>
    </location>
</feature>
<keyword evidence="2 7" id="KW-0436">Ligase</keyword>
<dbReference type="Gene3D" id="3.40.50.620">
    <property type="entry name" value="HUPs"/>
    <property type="match status" value="1"/>
</dbReference>
<keyword evidence="5 7" id="KW-0648">Protein biosynthesis</keyword>
<reference evidence="10 11" key="1">
    <citation type="submission" date="2024-01" db="EMBL/GenBank/DDBJ databases">
        <title>The strains designed SYSU M86414 and SYSU M84420 isolated from the marine sediment in San Sha City (Hainan Province, China).</title>
        <authorList>
            <person name="Guo D."/>
        </authorList>
    </citation>
    <scope>NUCLEOTIDE SEQUENCE [LARGE SCALE GENOMIC DNA]</scope>
    <source>
        <strain evidence="10 11">SYSU M84420</strain>
    </source>
</reference>
<dbReference type="Gene3D" id="1.10.10.350">
    <property type="match status" value="1"/>
</dbReference>
<evidence type="ECO:0000256" key="3">
    <source>
        <dbReference type="ARBA" id="ARBA00022741"/>
    </source>
</evidence>
<evidence type="ECO:0000313" key="10">
    <source>
        <dbReference type="EMBL" id="MEC4263810.1"/>
    </source>
</evidence>
<comment type="function">
    <text evidence="7">Catalyzes the attachment of glutamate to tRNA(Glu) in a two-step reaction: glutamate is first activated by ATP to form Glu-AMP and then transferred to the acceptor end of tRNA(Glu).</text>
</comment>
<feature type="short sequence motif" description="'KMSKS' region" evidence="7">
    <location>
        <begin position="260"/>
        <end position="264"/>
    </location>
</feature>
<evidence type="ECO:0000259" key="9">
    <source>
        <dbReference type="Pfam" id="PF19269"/>
    </source>
</evidence>
<dbReference type="CDD" id="cd00808">
    <property type="entry name" value="GluRS_core"/>
    <property type="match status" value="1"/>
</dbReference>
<dbReference type="PROSITE" id="PS00178">
    <property type="entry name" value="AA_TRNA_LIGASE_I"/>
    <property type="match status" value="1"/>
</dbReference>
<dbReference type="RefSeq" id="WP_326276617.1">
    <property type="nucleotide sequence ID" value="NZ_JAYKYV010000001.1"/>
</dbReference>
<evidence type="ECO:0000256" key="4">
    <source>
        <dbReference type="ARBA" id="ARBA00022840"/>
    </source>
</evidence>
<evidence type="ECO:0000256" key="5">
    <source>
        <dbReference type="ARBA" id="ARBA00022917"/>
    </source>
</evidence>
<dbReference type="InterPro" id="IPR033910">
    <property type="entry name" value="GluRS_core"/>
</dbReference>
<keyword evidence="3 7" id="KW-0547">Nucleotide-binding</keyword>
<organism evidence="10 11">
    <name type="scientific">Flagellimonas halotolerans</name>
    <dbReference type="NCBI Taxonomy" id="3112164"/>
    <lineage>
        <taxon>Bacteria</taxon>
        <taxon>Pseudomonadati</taxon>
        <taxon>Bacteroidota</taxon>
        <taxon>Flavobacteriia</taxon>
        <taxon>Flavobacteriales</taxon>
        <taxon>Flavobacteriaceae</taxon>
        <taxon>Flagellimonas</taxon>
    </lineage>
</organism>
<feature type="domain" description="Aminoacyl-tRNA synthetase class I anticodon-binding" evidence="9">
    <location>
        <begin position="360"/>
        <end position="495"/>
    </location>
</feature>
<keyword evidence="6 7" id="KW-0030">Aminoacyl-tRNA synthetase</keyword>
<comment type="caution">
    <text evidence="7">Lacks conserved residue(s) required for the propagation of feature annotation.</text>
</comment>
<comment type="similarity">
    <text evidence="1 7">Belongs to the class-I aminoacyl-tRNA synthetase family. Glutamate--tRNA ligase type 1 subfamily.</text>
</comment>
<name>A0ABU6ILF3_9FLAO</name>
<dbReference type="EMBL" id="JAYMGW010000001">
    <property type="protein sequence ID" value="MEC4263810.1"/>
    <property type="molecule type" value="Genomic_DNA"/>
</dbReference>
<dbReference type="InterPro" id="IPR004527">
    <property type="entry name" value="Glu-tRNA-ligase_bac/mito"/>
</dbReference>
<dbReference type="Pfam" id="PF00749">
    <property type="entry name" value="tRNA-synt_1c"/>
    <property type="match status" value="1"/>
</dbReference>
<dbReference type="InterPro" id="IPR008925">
    <property type="entry name" value="aa_tRNA-synth_I_cd-bd_sf"/>
</dbReference>
<dbReference type="InterPro" id="IPR020751">
    <property type="entry name" value="aa-tRNA-synth_I_codon-bd_sub2"/>
</dbReference>
<dbReference type="PANTHER" id="PTHR43311:SF2">
    <property type="entry name" value="GLUTAMATE--TRNA LIGASE, MITOCHONDRIAL-RELATED"/>
    <property type="match status" value="1"/>
</dbReference>
<protein>
    <recommendedName>
        <fullName evidence="7">Glutamate--tRNA ligase</fullName>
        <ecNumber evidence="7">6.1.1.17</ecNumber>
    </recommendedName>
    <alternativeName>
        <fullName evidence="7">Glutamyl-tRNA synthetase</fullName>
        <shortName evidence="7">GluRS</shortName>
    </alternativeName>
</protein>
<dbReference type="EC" id="6.1.1.17" evidence="7"/>
<dbReference type="InterPro" id="IPR014729">
    <property type="entry name" value="Rossmann-like_a/b/a_fold"/>
</dbReference>
<feature type="binding site" evidence="7">
    <location>
        <position position="263"/>
    </location>
    <ligand>
        <name>ATP</name>
        <dbReference type="ChEBI" id="CHEBI:30616"/>
    </ligand>
</feature>
<evidence type="ECO:0000256" key="2">
    <source>
        <dbReference type="ARBA" id="ARBA00022598"/>
    </source>
</evidence>
<evidence type="ECO:0000256" key="6">
    <source>
        <dbReference type="ARBA" id="ARBA00023146"/>
    </source>
</evidence>
<accession>A0ABU6ILF3</accession>
<evidence type="ECO:0000313" key="11">
    <source>
        <dbReference type="Proteomes" id="UP001355298"/>
    </source>
</evidence>
<sequence>MNQNVRVRFAPSPTGPLHIGGLRTALFNYLFAKKHGGDFVLRIEDTDQNRFVEGAEEYIIEALNWCGIPFDEGPGKEGGFGPYRQSERKGLYKAYALELIEKGKAYYAFDSAETLDHHRRDHEAKGKTFIYNWHNRLKLTNSLSLSEEEVKAKLEAGEDYVIRFKSPEHEALYLNDIIRGEIKIDTSILDDKVLFKSDGMPTYHLANIVDDHLMQISHVIRGEEWLPSLALHTLLYDAFGWKTPKFAHLPLIMKPVGKGKLSKRDGEKGGFPVFPLTWNQSEGYREAGFFPEAVVNFLALLGWNPGTEQEIFSLEELVSAFTLERVNKSGARFDPEKNNWYNQQWLQRKSDKELSEWFAAELAKKQISSEQDYVQKVVSLIKERASFVKDFWELGDYYFEAPSSYNEKAVKKQWKEGTPEIMEQLASVLNNVQKFESSTIEEEVKGWISDNELSFGKVMPPLRLIIVGDMKGPHLFDIMELIGKEESINRIKTAIAQL</sequence>
<comment type="subunit">
    <text evidence="7">Monomer.</text>
</comment>
<evidence type="ECO:0000259" key="8">
    <source>
        <dbReference type="Pfam" id="PF00749"/>
    </source>
</evidence>
<dbReference type="NCBIfam" id="TIGR00464">
    <property type="entry name" value="gltX_bact"/>
    <property type="match status" value="1"/>
</dbReference>
<keyword evidence="7" id="KW-0963">Cytoplasm</keyword>
<dbReference type="InterPro" id="IPR045462">
    <property type="entry name" value="aa-tRNA-synth_I_cd-bd"/>
</dbReference>
<comment type="catalytic activity">
    <reaction evidence="7">
        <text>tRNA(Glu) + L-glutamate + ATP = L-glutamyl-tRNA(Glu) + AMP + diphosphate</text>
        <dbReference type="Rhea" id="RHEA:23540"/>
        <dbReference type="Rhea" id="RHEA-COMP:9663"/>
        <dbReference type="Rhea" id="RHEA-COMP:9680"/>
        <dbReference type="ChEBI" id="CHEBI:29985"/>
        <dbReference type="ChEBI" id="CHEBI:30616"/>
        <dbReference type="ChEBI" id="CHEBI:33019"/>
        <dbReference type="ChEBI" id="CHEBI:78442"/>
        <dbReference type="ChEBI" id="CHEBI:78520"/>
        <dbReference type="ChEBI" id="CHEBI:456215"/>
        <dbReference type="EC" id="6.1.1.17"/>
    </reaction>
</comment>
<comment type="subcellular location">
    <subcellularLocation>
        <location evidence="7">Cytoplasm</location>
    </subcellularLocation>
</comment>
<dbReference type="SUPFAM" id="SSF48163">
    <property type="entry name" value="An anticodon-binding domain of class I aminoacyl-tRNA synthetases"/>
    <property type="match status" value="1"/>
</dbReference>
<dbReference type="HAMAP" id="MF_00022">
    <property type="entry name" value="Glu_tRNA_synth_type1"/>
    <property type="match status" value="1"/>
</dbReference>